<dbReference type="AlphaFoldDB" id="A0A256F1J7"/>
<evidence type="ECO:0000256" key="1">
    <source>
        <dbReference type="SAM" id="MobiDB-lite"/>
    </source>
</evidence>
<dbReference type="Proteomes" id="UP000216478">
    <property type="component" value="Unassembled WGS sequence"/>
</dbReference>
<accession>A0A256F1J7</accession>
<feature type="compositionally biased region" description="Basic and acidic residues" evidence="1">
    <location>
        <begin position="1"/>
        <end position="21"/>
    </location>
</feature>
<gene>
    <name evidence="2" type="ORF">CEV33_3135</name>
</gene>
<keyword evidence="3" id="KW-1185">Reference proteome</keyword>
<organism evidence="2 3">
    <name type="scientific">Brucella grignonensis</name>
    <dbReference type="NCBI Taxonomy" id="94627"/>
    <lineage>
        <taxon>Bacteria</taxon>
        <taxon>Pseudomonadati</taxon>
        <taxon>Pseudomonadota</taxon>
        <taxon>Alphaproteobacteria</taxon>
        <taxon>Hyphomicrobiales</taxon>
        <taxon>Brucellaceae</taxon>
        <taxon>Brucella/Ochrobactrum group</taxon>
        <taxon>Brucella</taxon>
    </lineage>
</organism>
<evidence type="ECO:0000313" key="3">
    <source>
        <dbReference type="Proteomes" id="UP000216478"/>
    </source>
</evidence>
<protein>
    <submittedName>
        <fullName evidence="2">Uncharacterized protein</fullName>
    </submittedName>
</protein>
<feature type="region of interest" description="Disordered" evidence="1">
    <location>
        <begin position="1"/>
        <end position="47"/>
    </location>
</feature>
<evidence type="ECO:0000313" key="2">
    <source>
        <dbReference type="EMBL" id="OYR08653.1"/>
    </source>
</evidence>
<proteinExistence type="predicted"/>
<name>A0A256F1J7_9HYPH</name>
<dbReference type="EMBL" id="NNRL01000165">
    <property type="protein sequence ID" value="OYR08653.1"/>
    <property type="molecule type" value="Genomic_DNA"/>
</dbReference>
<reference evidence="2 3" key="1">
    <citation type="submission" date="2017-07" db="EMBL/GenBank/DDBJ databases">
        <title>Phylogenetic study on the rhizospheric bacterium Ochrobactrum sp. A44.</title>
        <authorList>
            <person name="Krzyzanowska D.M."/>
            <person name="Ossowicki A."/>
            <person name="Rajewska M."/>
            <person name="Maciag T."/>
            <person name="Kaczynski Z."/>
            <person name="Czerwicka M."/>
            <person name="Jafra S."/>
        </authorList>
    </citation>
    <scope>NUCLEOTIDE SEQUENCE [LARGE SCALE GENOMIC DNA]</scope>
    <source>
        <strain evidence="2 3">OgA9a</strain>
    </source>
</reference>
<comment type="caution">
    <text evidence="2">The sequence shown here is derived from an EMBL/GenBank/DDBJ whole genome shotgun (WGS) entry which is preliminary data.</text>
</comment>
<sequence>MPAICEKRRKPERDGEEKDKPAPQGGRPIMRPSERLDHCHAGGHHGSSFGLLECRNWGQI</sequence>